<dbReference type="EMBL" id="CP041765">
    <property type="protein sequence ID" value="QDQ98352.1"/>
    <property type="molecule type" value="Genomic_DNA"/>
</dbReference>
<evidence type="ECO:0000256" key="5">
    <source>
        <dbReference type="ARBA" id="ARBA00022741"/>
    </source>
</evidence>
<proteinExistence type="inferred from homology"/>
<dbReference type="InterPro" id="IPR007795">
    <property type="entry name" value="T7SS_EccB"/>
</dbReference>
<reference evidence="11 12" key="1">
    <citation type="submission" date="2019-07" db="EMBL/GenBank/DDBJ databases">
        <title>Tomitella cavernea sp. nov., an actinomycete isolated from soil.</title>
        <authorList>
            <person name="Cheng J."/>
        </authorList>
    </citation>
    <scope>NUCLEOTIDE SEQUENCE [LARGE SCALE GENOMIC DNA]</scope>
    <source>
        <strain evidence="11 12">HY188</strain>
    </source>
</reference>
<comment type="similarity">
    <text evidence="2">Belongs to the EccB family.</text>
</comment>
<accession>A0A516X5K3</accession>
<sequence>MPAHLTTRPQVNGYRFIIRRMEHALVRRDVRMLHEPMRSASRSLVVGAVLGTLVMAGFGIAAWISPAPDTDGADILLAEGSGALYVRVEGERIAAPGPGGGAVADVLHPALNLASARLVAGTDAAPSGVPDDHLPDLRRGPVVGIPGAPQILPARDGQIAGPWAVCDELERGAVAHTNLLIGGGATAADALTGGAAVLVTDGEGAYVVHDGARSAVDLGDPQVVRALGLGGVAPVRVSAGLMAALPEGPELRAPRIDGAGGLPGFPMADVRVGDVVRVDRGTGGGADGDRYVVLRDGLQALPGTVADLILYSGAGHGLRQRSIAPESVADAPVTRTPLPLDGYPSGPLRLRDVEDGTLCVSWASGRRGGGWTAWTGGQGAAGVAGVRLVGADGAGPSVDRFVLRPGAAAHVTAVRDSGGGVSAGRADGPRFLVAETGVRYGIPDAATSKVLGLGDETDPAPWSILGLLPAGPALNRTDALVMHDGLSPDPAPAALLTAD</sequence>
<dbReference type="Proteomes" id="UP000317344">
    <property type="component" value="Chromosome"/>
</dbReference>
<dbReference type="Gene3D" id="2.40.50.910">
    <property type="entry name" value="Type VII secretion system EccB, repeat 3 domain"/>
    <property type="match status" value="1"/>
</dbReference>
<dbReference type="GO" id="GO:0016787">
    <property type="term" value="F:hydrolase activity"/>
    <property type="evidence" value="ECO:0007669"/>
    <property type="project" value="UniProtKB-KW"/>
</dbReference>
<keyword evidence="12" id="KW-1185">Reference proteome</keyword>
<dbReference type="KEGG" id="toy:FO059_14800"/>
<dbReference type="InterPro" id="IPR042485">
    <property type="entry name" value="T7SS_EccB_R3"/>
</dbReference>
<keyword evidence="3" id="KW-1003">Cell membrane</keyword>
<evidence type="ECO:0000256" key="3">
    <source>
        <dbReference type="ARBA" id="ARBA00022475"/>
    </source>
</evidence>
<evidence type="ECO:0000256" key="8">
    <source>
        <dbReference type="ARBA" id="ARBA00022989"/>
    </source>
</evidence>
<keyword evidence="7" id="KW-0067">ATP-binding</keyword>
<dbReference type="OrthoDB" id="3847604at2"/>
<feature type="transmembrane region" description="Helical" evidence="10">
    <location>
        <begin position="44"/>
        <end position="64"/>
    </location>
</feature>
<evidence type="ECO:0000256" key="6">
    <source>
        <dbReference type="ARBA" id="ARBA00022801"/>
    </source>
</evidence>
<keyword evidence="4 10" id="KW-0812">Transmembrane</keyword>
<evidence type="ECO:0000256" key="9">
    <source>
        <dbReference type="ARBA" id="ARBA00023136"/>
    </source>
</evidence>
<comment type="subcellular location">
    <subcellularLocation>
        <location evidence="1">Cell membrane</location>
        <topology evidence="1">Single-pass membrane protein</topology>
    </subcellularLocation>
</comment>
<keyword evidence="9 10" id="KW-0472">Membrane</keyword>
<keyword evidence="8 10" id="KW-1133">Transmembrane helix</keyword>
<dbReference type="Pfam" id="PF05108">
    <property type="entry name" value="T7SS_ESX1_EccB"/>
    <property type="match status" value="1"/>
</dbReference>
<name>A0A516X5K3_9ACTN</name>
<reference evidence="11 12" key="2">
    <citation type="submission" date="2019-07" db="EMBL/GenBank/DDBJ databases">
        <authorList>
            <person name="Huang Y."/>
        </authorList>
    </citation>
    <scope>NUCLEOTIDE SEQUENCE [LARGE SCALE GENOMIC DNA]</scope>
    <source>
        <strain evidence="11 12">HY188</strain>
    </source>
</reference>
<evidence type="ECO:0000256" key="7">
    <source>
        <dbReference type="ARBA" id="ARBA00022840"/>
    </source>
</evidence>
<dbReference type="Gene3D" id="3.30.2390.20">
    <property type="entry name" value="Type VII secretion system EccB, repeat 1 domain"/>
    <property type="match status" value="1"/>
</dbReference>
<organism evidence="11 12">
    <name type="scientific">Tomitella fengzijianii</name>
    <dbReference type="NCBI Taxonomy" id="2597660"/>
    <lineage>
        <taxon>Bacteria</taxon>
        <taxon>Bacillati</taxon>
        <taxon>Actinomycetota</taxon>
        <taxon>Actinomycetes</taxon>
        <taxon>Mycobacteriales</taxon>
        <taxon>Tomitella</taxon>
    </lineage>
</organism>
<gene>
    <name evidence="11" type="primary">eccB</name>
    <name evidence="11" type="ORF">FO059_14800</name>
</gene>
<protein>
    <submittedName>
        <fullName evidence="11">Type VII secretion protein EccB</fullName>
    </submittedName>
</protein>
<evidence type="ECO:0000313" key="12">
    <source>
        <dbReference type="Proteomes" id="UP000317344"/>
    </source>
</evidence>
<dbReference type="GO" id="GO:0005886">
    <property type="term" value="C:plasma membrane"/>
    <property type="evidence" value="ECO:0007669"/>
    <property type="project" value="UniProtKB-SubCell"/>
</dbReference>
<dbReference type="InterPro" id="IPR044857">
    <property type="entry name" value="T7SS_EccB_R1"/>
</dbReference>
<dbReference type="GO" id="GO:0005524">
    <property type="term" value="F:ATP binding"/>
    <property type="evidence" value="ECO:0007669"/>
    <property type="project" value="UniProtKB-KW"/>
</dbReference>
<keyword evidence="5" id="KW-0547">Nucleotide-binding</keyword>
<keyword evidence="6" id="KW-0378">Hydrolase</keyword>
<dbReference type="PANTHER" id="PTHR40765:SF2">
    <property type="entry name" value="ESX-2 SECRETION SYSTEM ATPASE ECCB2"/>
    <property type="match status" value="1"/>
</dbReference>
<dbReference type="AlphaFoldDB" id="A0A516X5K3"/>
<evidence type="ECO:0000256" key="10">
    <source>
        <dbReference type="SAM" id="Phobius"/>
    </source>
</evidence>
<evidence type="ECO:0000256" key="1">
    <source>
        <dbReference type="ARBA" id="ARBA00004162"/>
    </source>
</evidence>
<dbReference type="RefSeq" id="WP_143909757.1">
    <property type="nucleotide sequence ID" value="NZ_VMEF01000001.1"/>
</dbReference>
<dbReference type="NCBIfam" id="TIGR03919">
    <property type="entry name" value="T7SS_EccB"/>
    <property type="match status" value="1"/>
</dbReference>
<evidence type="ECO:0000256" key="2">
    <source>
        <dbReference type="ARBA" id="ARBA00008149"/>
    </source>
</evidence>
<dbReference type="GO" id="GO:0005576">
    <property type="term" value="C:extracellular region"/>
    <property type="evidence" value="ECO:0007669"/>
    <property type="project" value="TreeGrafter"/>
</dbReference>
<evidence type="ECO:0000256" key="4">
    <source>
        <dbReference type="ARBA" id="ARBA00022692"/>
    </source>
</evidence>
<evidence type="ECO:0000313" key="11">
    <source>
        <dbReference type="EMBL" id="QDQ98352.1"/>
    </source>
</evidence>
<dbReference type="PANTHER" id="PTHR40765">
    <property type="entry name" value="ESX-2 SECRETION SYSTEM ATPASE ECCB2"/>
    <property type="match status" value="1"/>
</dbReference>